<evidence type="ECO:0000259" key="6">
    <source>
        <dbReference type="SMART" id="SM00891"/>
    </source>
</evidence>
<accession>A0A8C1MDR8</accession>
<dbReference type="GO" id="GO:0036297">
    <property type="term" value="P:interstrand cross-link repair"/>
    <property type="evidence" value="ECO:0007669"/>
    <property type="project" value="TreeGrafter"/>
</dbReference>
<dbReference type="GO" id="GO:0043138">
    <property type="term" value="F:3'-5' DNA helicase activity"/>
    <property type="evidence" value="ECO:0007669"/>
    <property type="project" value="TreeGrafter"/>
</dbReference>
<reference evidence="7" key="2">
    <citation type="submission" date="2025-09" db="UniProtKB">
        <authorList>
            <consortium name="Ensembl"/>
        </authorList>
    </citation>
    <scope>IDENTIFICATION</scope>
</reference>
<evidence type="ECO:0000256" key="1">
    <source>
        <dbReference type="ARBA" id="ARBA00022741"/>
    </source>
</evidence>
<dbReference type="InterPro" id="IPR006166">
    <property type="entry name" value="ERCC4_domain"/>
</dbReference>
<feature type="compositionally biased region" description="Acidic residues" evidence="5">
    <location>
        <begin position="52"/>
        <end position="64"/>
    </location>
</feature>
<reference evidence="7" key="1">
    <citation type="submission" date="2025-08" db="UniProtKB">
        <authorList>
            <consortium name="Ensembl"/>
        </authorList>
    </citation>
    <scope>IDENTIFICATION</scope>
</reference>
<evidence type="ECO:0000256" key="5">
    <source>
        <dbReference type="SAM" id="MobiDB-lite"/>
    </source>
</evidence>
<evidence type="ECO:0000313" key="8">
    <source>
        <dbReference type="Proteomes" id="UP000694427"/>
    </source>
</evidence>
<feature type="compositionally biased region" description="Basic and acidic residues" evidence="5">
    <location>
        <begin position="68"/>
        <end position="78"/>
    </location>
</feature>
<feature type="region of interest" description="Disordered" evidence="5">
    <location>
        <begin position="92"/>
        <end position="151"/>
    </location>
</feature>
<dbReference type="Proteomes" id="UP000694427">
    <property type="component" value="Unplaced"/>
</dbReference>
<feature type="compositionally biased region" description="Basic and acidic residues" evidence="5">
    <location>
        <begin position="141"/>
        <end position="151"/>
    </location>
</feature>
<proteinExistence type="predicted"/>
<dbReference type="SMART" id="SM00891">
    <property type="entry name" value="ERCC4"/>
    <property type="match status" value="1"/>
</dbReference>
<dbReference type="InterPro" id="IPR011335">
    <property type="entry name" value="Restrct_endonuc-II-like"/>
</dbReference>
<dbReference type="PANTHER" id="PTHR14025:SF20">
    <property type="entry name" value="FANCONI ANEMIA GROUP M PROTEIN"/>
    <property type="match status" value="1"/>
</dbReference>
<dbReference type="Gene3D" id="3.40.50.10130">
    <property type="match status" value="1"/>
</dbReference>
<dbReference type="GO" id="GO:0004518">
    <property type="term" value="F:nuclease activity"/>
    <property type="evidence" value="ECO:0007669"/>
    <property type="project" value="InterPro"/>
</dbReference>
<evidence type="ECO:0000256" key="4">
    <source>
        <dbReference type="ARBA" id="ARBA00022840"/>
    </source>
</evidence>
<dbReference type="AlphaFoldDB" id="A0A8C1MDR8"/>
<protein>
    <recommendedName>
        <fullName evidence="6">ERCC4 domain-containing protein</fullName>
    </recommendedName>
</protein>
<dbReference type="SUPFAM" id="SSF52980">
    <property type="entry name" value="Restriction endonuclease-like"/>
    <property type="match status" value="1"/>
</dbReference>
<evidence type="ECO:0000313" key="7">
    <source>
        <dbReference type="Ensembl" id="ENSCCRP00010074758.1"/>
    </source>
</evidence>
<keyword evidence="3" id="KW-0347">Helicase</keyword>
<dbReference type="Pfam" id="PF02732">
    <property type="entry name" value="ERCC4"/>
    <property type="match status" value="1"/>
</dbReference>
<feature type="domain" description="ERCC4" evidence="6">
    <location>
        <begin position="185"/>
        <end position="268"/>
    </location>
</feature>
<feature type="region of interest" description="Disordered" evidence="5">
    <location>
        <begin position="35"/>
        <end position="80"/>
    </location>
</feature>
<evidence type="ECO:0000256" key="3">
    <source>
        <dbReference type="ARBA" id="ARBA00022806"/>
    </source>
</evidence>
<dbReference type="GO" id="GO:0016787">
    <property type="term" value="F:hydrolase activity"/>
    <property type="evidence" value="ECO:0007669"/>
    <property type="project" value="UniProtKB-KW"/>
</dbReference>
<dbReference type="Ensembl" id="ENSCCRT00010082866.1">
    <property type="protein sequence ID" value="ENSCCRP00010074758.1"/>
    <property type="gene ID" value="ENSCCRG00010032620.1"/>
</dbReference>
<keyword evidence="8" id="KW-1185">Reference proteome</keyword>
<sequence length="337" mass="38128">MQAFYLKSVRSPAVQNQLRMTCKPKHNMEIFSQIPEQDETYGEDSFVVHGSEDEEGESDGDEEPVQVIHEDSYVDGRKQYATRRRVQIRVESGGVRSERNGKSKRSRIIRVQDSSEEEEEEEEQTGSVFKEPQRLQSSSRTTERDDRKRQRLSDQAALMGLCSRLQGTAVTAQTLIPPAADAPLRVLVDSCCISGGSEVVSRLRLRHGLQVHVCSLISSDFIVSDRMAVERQSESELASVQNRRRLQDRMQRLQAAFERVCLILERDRSKPGETVRVFQRSRCYDGTLVALVKAGVRLLVSNGPDDTALSDDALLQIIALYDWFCAPGSHIKLLKSW</sequence>
<evidence type="ECO:0000256" key="2">
    <source>
        <dbReference type="ARBA" id="ARBA00022801"/>
    </source>
</evidence>
<dbReference type="PANTHER" id="PTHR14025">
    <property type="entry name" value="FANCONI ANEMIA GROUP M FANCM FAMILY MEMBER"/>
    <property type="match status" value="1"/>
</dbReference>
<dbReference type="GO" id="GO:0005524">
    <property type="term" value="F:ATP binding"/>
    <property type="evidence" value="ECO:0007669"/>
    <property type="project" value="UniProtKB-KW"/>
</dbReference>
<keyword evidence="4" id="KW-0067">ATP-binding</keyword>
<name>A0A8C1MDR8_CYPCA</name>
<feature type="compositionally biased region" description="Acidic residues" evidence="5">
    <location>
        <begin position="114"/>
        <end position="124"/>
    </location>
</feature>
<dbReference type="GO" id="GO:0009378">
    <property type="term" value="F:four-way junction helicase activity"/>
    <property type="evidence" value="ECO:0007669"/>
    <property type="project" value="TreeGrafter"/>
</dbReference>
<keyword evidence="1" id="KW-0547">Nucleotide-binding</keyword>
<keyword evidence="2" id="KW-0378">Hydrolase</keyword>
<dbReference type="GO" id="GO:0045003">
    <property type="term" value="P:double-strand break repair via synthesis-dependent strand annealing"/>
    <property type="evidence" value="ECO:0007669"/>
    <property type="project" value="TreeGrafter"/>
</dbReference>
<organism evidence="7 8">
    <name type="scientific">Cyprinus carpio</name>
    <name type="common">Common carp</name>
    <dbReference type="NCBI Taxonomy" id="7962"/>
    <lineage>
        <taxon>Eukaryota</taxon>
        <taxon>Metazoa</taxon>
        <taxon>Chordata</taxon>
        <taxon>Craniata</taxon>
        <taxon>Vertebrata</taxon>
        <taxon>Euteleostomi</taxon>
        <taxon>Actinopterygii</taxon>
        <taxon>Neopterygii</taxon>
        <taxon>Teleostei</taxon>
        <taxon>Ostariophysi</taxon>
        <taxon>Cypriniformes</taxon>
        <taxon>Cyprinidae</taxon>
        <taxon>Cyprininae</taxon>
        <taxon>Cyprinus</taxon>
    </lineage>
</organism>
<dbReference type="GO" id="GO:0000400">
    <property type="term" value="F:four-way junction DNA binding"/>
    <property type="evidence" value="ECO:0007669"/>
    <property type="project" value="TreeGrafter"/>
</dbReference>